<dbReference type="PROSITE" id="PS00108">
    <property type="entry name" value="PROTEIN_KINASE_ST"/>
    <property type="match status" value="1"/>
</dbReference>
<gene>
    <name evidence="10" type="ORF">CYCCA115_LOCUS11289</name>
</gene>
<keyword evidence="11" id="KW-1185">Reference proteome</keyword>
<reference evidence="10" key="1">
    <citation type="submission" date="2023-08" db="EMBL/GenBank/DDBJ databases">
        <authorList>
            <person name="Audoor S."/>
            <person name="Bilcke G."/>
        </authorList>
    </citation>
    <scope>NUCLEOTIDE SEQUENCE</scope>
</reference>
<feature type="domain" description="Protein kinase" evidence="9">
    <location>
        <begin position="40"/>
        <end position="369"/>
    </location>
</feature>
<dbReference type="InterPro" id="IPR000719">
    <property type="entry name" value="Prot_kinase_dom"/>
</dbReference>
<comment type="catalytic activity">
    <reaction evidence="8">
        <text>L-seryl-[protein] + ATP = O-phospho-L-seryl-[protein] + ADP + H(+)</text>
        <dbReference type="Rhea" id="RHEA:17989"/>
        <dbReference type="Rhea" id="RHEA-COMP:9863"/>
        <dbReference type="Rhea" id="RHEA-COMP:11604"/>
        <dbReference type="ChEBI" id="CHEBI:15378"/>
        <dbReference type="ChEBI" id="CHEBI:29999"/>
        <dbReference type="ChEBI" id="CHEBI:30616"/>
        <dbReference type="ChEBI" id="CHEBI:83421"/>
        <dbReference type="ChEBI" id="CHEBI:456216"/>
        <dbReference type="EC" id="2.7.11.1"/>
    </reaction>
</comment>
<keyword evidence="3" id="KW-0808">Transferase</keyword>
<evidence type="ECO:0000256" key="1">
    <source>
        <dbReference type="ARBA" id="ARBA00012513"/>
    </source>
</evidence>
<dbReference type="Gene3D" id="1.10.510.10">
    <property type="entry name" value="Transferase(Phosphotransferase) domain 1"/>
    <property type="match status" value="1"/>
</dbReference>
<dbReference type="SMART" id="SM00220">
    <property type="entry name" value="S_TKc"/>
    <property type="match status" value="1"/>
</dbReference>
<evidence type="ECO:0000256" key="8">
    <source>
        <dbReference type="ARBA" id="ARBA00048679"/>
    </source>
</evidence>
<comment type="catalytic activity">
    <reaction evidence="7">
        <text>L-threonyl-[protein] + ATP = O-phospho-L-threonyl-[protein] + ADP + H(+)</text>
        <dbReference type="Rhea" id="RHEA:46608"/>
        <dbReference type="Rhea" id="RHEA-COMP:11060"/>
        <dbReference type="Rhea" id="RHEA-COMP:11605"/>
        <dbReference type="ChEBI" id="CHEBI:15378"/>
        <dbReference type="ChEBI" id="CHEBI:30013"/>
        <dbReference type="ChEBI" id="CHEBI:30616"/>
        <dbReference type="ChEBI" id="CHEBI:61977"/>
        <dbReference type="ChEBI" id="CHEBI:456216"/>
        <dbReference type="EC" id="2.7.11.1"/>
    </reaction>
</comment>
<dbReference type="PANTHER" id="PTHR45998:SF2">
    <property type="entry name" value="SERINE_THREONINE-PROTEIN KINASE 16"/>
    <property type="match status" value="1"/>
</dbReference>
<proteinExistence type="predicted"/>
<organism evidence="10 11">
    <name type="scientific">Cylindrotheca closterium</name>
    <dbReference type="NCBI Taxonomy" id="2856"/>
    <lineage>
        <taxon>Eukaryota</taxon>
        <taxon>Sar</taxon>
        <taxon>Stramenopiles</taxon>
        <taxon>Ochrophyta</taxon>
        <taxon>Bacillariophyta</taxon>
        <taxon>Bacillariophyceae</taxon>
        <taxon>Bacillariophycidae</taxon>
        <taxon>Bacillariales</taxon>
        <taxon>Bacillariaceae</taxon>
        <taxon>Cylindrotheca</taxon>
    </lineage>
</organism>
<protein>
    <recommendedName>
        <fullName evidence="1">non-specific serine/threonine protein kinase</fullName>
        <ecNumber evidence="1">2.7.11.1</ecNumber>
    </recommendedName>
</protein>
<dbReference type="InterPro" id="IPR052239">
    <property type="entry name" value="Ser/Thr-specific_kinases"/>
</dbReference>
<dbReference type="PANTHER" id="PTHR45998">
    <property type="entry name" value="SERINE/THREONINE-PROTEIN KINASE 16"/>
    <property type="match status" value="1"/>
</dbReference>
<keyword evidence="5" id="KW-0418">Kinase</keyword>
<name>A0AAD2JGT9_9STRA</name>
<evidence type="ECO:0000256" key="5">
    <source>
        <dbReference type="ARBA" id="ARBA00022777"/>
    </source>
</evidence>
<keyword evidence="2" id="KW-0723">Serine/threonine-protein kinase</keyword>
<dbReference type="EMBL" id="CAKOGP040001736">
    <property type="protein sequence ID" value="CAJ1947749.1"/>
    <property type="molecule type" value="Genomic_DNA"/>
</dbReference>
<dbReference type="InterPro" id="IPR008271">
    <property type="entry name" value="Ser/Thr_kinase_AS"/>
</dbReference>
<dbReference type="GO" id="GO:0005524">
    <property type="term" value="F:ATP binding"/>
    <property type="evidence" value="ECO:0007669"/>
    <property type="project" value="UniProtKB-KW"/>
</dbReference>
<evidence type="ECO:0000256" key="7">
    <source>
        <dbReference type="ARBA" id="ARBA00047899"/>
    </source>
</evidence>
<sequence length="393" mass="44708">MIALISYLLSIWEWLMNWLKDQQEKLFSGKAIELDSGIKVRLGRELAQGGYSLVYRATDASNPSIIYAVKCIRCQNDPELRSGCVEEGKIHRRLQQAQDRFEDDSPMYCMPLYGMTFEDNNEVCYMAFPYLPHSLREEVNQRIFDPPAISSSPPPPWSESVALKLFDHLCEAVALMHREGVTHRDIKLENVLFQGSNTKHLQAPILMDFGSAGPLLRSLLSRKDVLEVPEEAGQHTTMPYRPPELFPGELRVGDSDVDYTKVDVWSLGCTLFAILFGASPFECEFTRNRRSMMGSPTQNQQQQHQGAPIKIVDCTQLRVLGSIPKPPPNTAVEKWYSPQVLDLIEFILEKDRLKRPTLAQVQMRVKAVLKGDNVDLEDPIEDLFSNSRHQGSW</sequence>
<evidence type="ECO:0000256" key="3">
    <source>
        <dbReference type="ARBA" id="ARBA00022679"/>
    </source>
</evidence>
<dbReference type="AlphaFoldDB" id="A0AAD2JGT9"/>
<dbReference type="Gene3D" id="3.30.200.20">
    <property type="entry name" value="Phosphorylase Kinase, domain 1"/>
    <property type="match status" value="1"/>
</dbReference>
<dbReference type="EC" id="2.7.11.1" evidence="1"/>
<evidence type="ECO:0000259" key="9">
    <source>
        <dbReference type="PROSITE" id="PS50011"/>
    </source>
</evidence>
<keyword evidence="4" id="KW-0547">Nucleotide-binding</keyword>
<evidence type="ECO:0000256" key="4">
    <source>
        <dbReference type="ARBA" id="ARBA00022741"/>
    </source>
</evidence>
<comment type="caution">
    <text evidence="10">The sequence shown here is derived from an EMBL/GenBank/DDBJ whole genome shotgun (WGS) entry which is preliminary data.</text>
</comment>
<dbReference type="GO" id="GO:0005737">
    <property type="term" value="C:cytoplasm"/>
    <property type="evidence" value="ECO:0007669"/>
    <property type="project" value="TreeGrafter"/>
</dbReference>
<dbReference type="Proteomes" id="UP001295423">
    <property type="component" value="Unassembled WGS sequence"/>
</dbReference>
<dbReference type="Pfam" id="PF00069">
    <property type="entry name" value="Pkinase"/>
    <property type="match status" value="1"/>
</dbReference>
<evidence type="ECO:0000313" key="11">
    <source>
        <dbReference type="Proteomes" id="UP001295423"/>
    </source>
</evidence>
<evidence type="ECO:0000256" key="2">
    <source>
        <dbReference type="ARBA" id="ARBA00022527"/>
    </source>
</evidence>
<dbReference type="PROSITE" id="PS50011">
    <property type="entry name" value="PROTEIN_KINASE_DOM"/>
    <property type="match status" value="1"/>
</dbReference>
<accession>A0AAD2JGT9</accession>
<keyword evidence="6" id="KW-0067">ATP-binding</keyword>
<dbReference type="GO" id="GO:0004674">
    <property type="term" value="F:protein serine/threonine kinase activity"/>
    <property type="evidence" value="ECO:0007669"/>
    <property type="project" value="UniProtKB-KW"/>
</dbReference>
<dbReference type="InterPro" id="IPR011009">
    <property type="entry name" value="Kinase-like_dom_sf"/>
</dbReference>
<dbReference type="SUPFAM" id="SSF56112">
    <property type="entry name" value="Protein kinase-like (PK-like)"/>
    <property type="match status" value="1"/>
</dbReference>
<evidence type="ECO:0000256" key="6">
    <source>
        <dbReference type="ARBA" id="ARBA00022840"/>
    </source>
</evidence>
<evidence type="ECO:0000313" key="10">
    <source>
        <dbReference type="EMBL" id="CAJ1947749.1"/>
    </source>
</evidence>